<reference evidence="2 3" key="1">
    <citation type="journal article" date="2015" name="Nature">
        <title>rRNA introns, odd ribosomes, and small enigmatic genomes across a large radiation of phyla.</title>
        <authorList>
            <person name="Brown C.T."/>
            <person name="Hug L.A."/>
            <person name="Thomas B.C."/>
            <person name="Sharon I."/>
            <person name="Castelle C.J."/>
            <person name="Singh A."/>
            <person name="Wilkins M.J."/>
            <person name="Williams K.H."/>
            <person name="Banfield J.F."/>
        </authorList>
    </citation>
    <scope>NUCLEOTIDE SEQUENCE [LARGE SCALE GENOMIC DNA]</scope>
</reference>
<evidence type="ECO:0000313" key="3">
    <source>
        <dbReference type="Proteomes" id="UP000034044"/>
    </source>
</evidence>
<protein>
    <recommendedName>
        <fullName evidence="4">DUF5667 domain-containing protein</fullName>
    </recommendedName>
</protein>
<accession>A0A0G0G734</accession>
<name>A0A0G0G734_9BACT</name>
<evidence type="ECO:0000313" key="2">
    <source>
        <dbReference type="EMBL" id="KKQ21845.1"/>
    </source>
</evidence>
<evidence type="ECO:0008006" key="4">
    <source>
        <dbReference type="Google" id="ProtNLM"/>
    </source>
</evidence>
<proteinExistence type="predicted"/>
<keyword evidence="1" id="KW-0812">Transmembrane</keyword>
<keyword evidence="1" id="KW-1133">Transmembrane helix</keyword>
<dbReference type="EMBL" id="LBSR01000012">
    <property type="protein sequence ID" value="KKQ21845.1"/>
    <property type="molecule type" value="Genomic_DNA"/>
</dbReference>
<feature type="transmembrane region" description="Helical" evidence="1">
    <location>
        <begin position="64"/>
        <end position="85"/>
    </location>
</feature>
<dbReference type="AlphaFoldDB" id="A0A0G0G734"/>
<sequence>MNENLLKNLKELNKIQPDQKYAERSRNLILSSRVDLASKKTEEQEYAGNKYRNILAGFWHVPKFITATATIAVIILIVFSIFSYLPGNETQFIAEANEVNASIQIKLDEVEYYLNNKTIITSSTIENLNSLLGEAAKELSDAKELSNDPEKIGESLEKIKAAQETLLQTNSLLQEQ</sequence>
<dbReference type="Proteomes" id="UP000034044">
    <property type="component" value="Unassembled WGS sequence"/>
</dbReference>
<comment type="caution">
    <text evidence="2">The sequence shown here is derived from an EMBL/GenBank/DDBJ whole genome shotgun (WGS) entry which is preliminary data.</text>
</comment>
<keyword evidence="1" id="KW-0472">Membrane</keyword>
<organism evidence="2 3">
    <name type="scientific">Candidatus Wolfebacteria bacterium GW2011_GWC1_37_10</name>
    <dbReference type="NCBI Taxonomy" id="1619010"/>
    <lineage>
        <taxon>Bacteria</taxon>
        <taxon>Candidatus Wolfeibacteriota</taxon>
    </lineage>
</organism>
<evidence type="ECO:0000256" key="1">
    <source>
        <dbReference type="SAM" id="Phobius"/>
    </source>
</evidence>
<gene>
    <name evidence="2" type="ORF">US36_C0012G0004</name>
</gene>